<dbReference type="PANTHER" id="PTHR30616:SF2">
    <property type="entry name" value="PURINE NUCLEOSIDE PHOSPHORYLASE LACC1"/>
    <property type="match status" value="1"/>
</dbReference>
<keyword evidence="8" id="KW-0186">Copper</keyword>
<dbReference type="GO" id="GO:0005507">
    <property type="term" value="F:copper ion binding"/>
    <property type="evidence" value="ECO:0007669"/>
    <property type="project" value="TreeGrafter"/>
</dbReference>
<gene>
    <name evidence="12" type="ORF">HMPREF9244_01603</name>
</gene>
<evidence type="ECO:0000313" key="12">
    <source>
        <dbReference type="EMBL" id="ERH29541.1"/>
    </source>
</evidence>
<keyword evidence="4" id="KW-0808">Transferase</keyword>
<comment type="function">
    <text evidence="2">Purine nucleoside enzyme that catalyzes the phosphorolysis of adenosine and inosine nucleosides, yielding D-ribose 1-phosphate and the respective free bases, adenine and hypoxanthine. Also catalyzes the phosphorolysis of S-methyl-5'-thioadenosine into adenine and S-methyl-5-thio-alpha-D-ribose 1-phosphate. Also has adenosine deaminase activity.</text>
</comment>
<comment type="caution">
    <text evidence="12">The sequence shown here is derived from an EMBL/GenBank/DDBJ whole genome shotgun (WGS) entry which is preliminary data.</text>
</comment>
<dbReference type="PANTHER" id="PTHR30616">
    <property type="entry name" value="UNCHARACTERIZED PROTEIN YFIH"/>
    <property type="match status" value="1"/>
</dbReference>
<dbReference type="Proteomes" id="UP000016519">
    <property type="component" value="Unassembled WGS sequence"/>
</dbReference>
<dbReference type="GO" id="GO:0016787">
    <property type="term" value="F:hydrolase activity"/>
    <property type="evidence" value="ECO:0007669"/>
    <property type="project" value="UniProtKB-KW"/>
</dbReference>
<evidence type="ECO:0000313" key="13">
    <source>
        <dbReference type="Proteomes" id="UP000016519"/>
    </source>
</evidence>
<dbReference type="CDD" id="cd16833">
    <property type="entry name" value="YfiH"/>
    <property type="match status" value="1"/>
</dbReference>
<organism evidence="12 13">
    <name type="scientific">Alloscardovia omnicolens F0580</name>
    <dbReference type="NCBI Taxonomy" id="1321816"/>
    <lineage>
        <taxon>Bacteria</taxon>
        <taxon>Bacillati</taxon>
        <taxon>Actinomycetota</taxon>
        <taxon>Actinomycetes</taxon>
        <taxon>Bifidobacteriales</taxon>
        <taxon>Bifidobacteriaceae</taxon>
        <taxon>Alloscardovia</taxon>
    </lineage>
</organism>
<keyword evidence="7" id="KW-0862">Zinc</keyword>
<evidence type="ECO:0000256" key="2">
    <source>
        <dbReference type="ARBA" id="ARBA00003215"/>
    </source>
</evidence>
<dbReference type="InterPro" id="IPR003730">
    <property type="entry name" value="Cu_polyphenol_OxRdtase"/>
</dbReference>
<keyword evidence="13" id="KW-1185">Reference proteome</keyword>
<dbReference type="EMBL" id="AWSI01000043">
    <property type="protein sequence ID" value="ERH29541.1"/>
    <property type="molecule type" value="Genomic_DNA"/>
</dbReference>
<keyword evidence="6" id="KW-0378">Hydrolase</keyword>
<sequence length="299" mass="32334">MLDMNEVIPAVIPIDIAEGYRVWYSTRLGGYCDASFGYANMSARQGDNNEAVARNRSALHEVIGSAVRTVHQVHSGEVVLADEVNDDAELNELEADGLVSTRDDILGVFGADCLPVLFVDPVNHVHASAHCGRVGLLNDIIGQTVAAMEFKGADRAEIRATLGPCICSECYEVGNDIAMEFEKHFPGTATITRWGGAGIDLEKAALFALHHAGIKTDNLVDSLPRIAAATEYLAPDEELAQLCASDGEGPDVQERLASMRNVMCTLENPLWHSYRRSTRAKKNVSGRHLASIGIFNGED</sequence>
<comment type="catalytic activity">
    <reaction evidence="11">
        <text>S-methyl-5'-thioadenosine + phosphate = 5-(methylsulfanyl)-alpha-D-ribose 1-phosphate + adenine</text>
        <dbReference type="Rhea" id="RHEA:11852"/>
        <dbReference type="ChEBI" id="CHEBI:16708"/>
        <dbReference type="ChEBI" id="CHEBI:17509"/>
        <dbReference type="ChEBI" id="CHEBI:43474"/>
        <dbReference type="ChEBI" id="CHEBI:58533"/>
        <dbReference type="EC" id="2.4.2.28"/>
    </reaction>
    <physiologicalReaction direction="left-to-right" evidence="11">
        <dbReference type="Rhea" id="RHEA:11853"/>
    </physiologicalReaction>
</comment>
<evidence type="ECO:0000256" key="8">
    <source>
        <dbReference type="ARBA" id="ARBA00023008"/>
    </source>
</evidence>
<protein>
    <recommendedName>
        <fullName evidence="14">Laccase domain-containing protein</fullName>
    </recommendedName>
</protein>
<dbReference type="AlphaFoldDB" id="U1R6B2"/>
<evidence type="ECO:0000256" key="10">
    <source>
        <dbReference type="ARBA" id="ARBA00048968"/>
    </source>
</evidence>
<accession>U1R6B2</accession>
<evidence type="ECO:0000256" key="11">
    <source>
        <dbReference type="ARBA" id="ARBA00049893"/>
    </source>
</evidence>
<dbReference type="STRING" id="419015.HMPREF3214_00810"/>
<dbReference type="SUPFAM" id="SSF64438">
    <property type="entry name" value="CNF1/YfiH-like putative cysteine hydrolases"/>
    <property type="match status" value="1"/>
</dbReference>
<evidence type="ECO:0000256" key="1">
    <source>
        <dbReference type="ARBA" id="ARBA00000553"/>
    </source>
</evidence>
<proteinExistence type="inferred from homology"/>
<evidence type="ECO:0000256" key="5">
    <source>
        <dbReference type="ARBA" id="ARBA00022723"/>
    </source>
</evidence>
<dbReference type="PATRIC" id="fig|1321816.3.peg.1412"/>
<keyword evidence="5" id="KW-0479">Metal-binding</keyword>
<name>U1R6B2_9BIFI</name>
<evidence type="ECO:0000256" key="3">
    <source>
        <dbReference type="ARBA" id="ARBA00007353"/>
    </source>
</evidence>
<dbReference type="GO" id="GO:0017061">
    <property type="term" value="F:S-methyl-5-thioadenosine phosphorylase activity"/>
    <property type="evidence" value="ECO:0007669"/>
    <property type="project" value="UniProtKB-EC"/>
</dbReference>
<comment type="catalytic activity">
    <reaction evidence="1">
        <text>inosine + phosphate = alpha-D-ribose 1-phosphate + hypoxanthine</text>
        <dbReference type="Rhea" id="RHEA:27646"/>
        <dbReference type="ChEBI" id="CHEBI:17368"/>
        <dbReference type="ChEBI" id="CHEBI:17596"/>
        <dbReference type="ChEBI" id="CHEBI:43474"/>
        <dbReference type="ChEBI" id="CHEBI:57720"/>
        <dbReference type="EC" id="2.4.2.1"/>
    </reaction>
    <physiologicalReaction direction="left-to-right" evidence="1">
        <dbReference type="Rhea" id="RHEA:27647"/>
    </physiologicalReaction>
</comment>
<comment type="catalytic activity">
    <reaction evidence="9">
        <text>adenosine + H2O + H(+) = inosine + NH4(+)</text>
        <dbReference type="Rhea" id="RHEA:24408"/>
        <dbReference type="ChEBI" id="CHEBI:15377"/>
        <dbReference type="ChEBI" id="CHEBI:15378"/>
        <dbReference type="ChEBI" id="CHEBI:16335"/>
        <dbReference type="ChEBI" id="CHEBI:17596"/>
        <dbReference type="ChEBI" id="CHEBI:28938"/>
        <dbReference type="EC" id="3.5.4.4"/>
    </reaction>
    <physiologicalReaction direction="left-to-right" evidence="9">
        <dbReference type="Rhea" id="RHEA:24409"/>
    </physiologicalReaction>
</comment>
<dbReference type="HOGENOM" id="CLU_065784_3_2_11"/>
<evidence type="ECO:0000256" key="9">
    <source>
        <dbReference type="ARBA" id="ARBA00047989"/>
    </source>
</evidence>
<dbReference type="InterPro" id="IPR038371">
    <property type="entry name" value="Cu_polyphenol_OxRdtase_sf"/>
</dbReference>
<dbReference type="Gene3D" id="3.60.140.10">
    <property type="entry name" value="CNF1/YfiH-like putative cysteine hydrolases"/>
    <property type="match status" value="1"/>
</dbReference>
<evidence type="ECO:0000256" key="4">
    <source>
        <dbReference type="ARBA" id="ARBA00022679"/>
    </source>
</evidence>
<evidence type="ECO:0008006" key="14">
    <source>
        <dbReference type="Google" id="ProtNLM"/>
    </source>
</evidence>
<dbReference type="InterPro" id="IPR011324">
    <property type="entry name" value="Cytotoxic_necrot_fac-like_cat"/>
</dbReference>
<reference evidence="12 13" key="1">
    <citation type="submission" date="2013-08" db="EMBL/GenBank/DDBJ databases">
        <authorList>
            <person name="Weinstock G."/>
            <person name="Sodergren E."/>
            <person name="Wylie T."/>
            <person name="Fulton L."/>
            <person name="Fulton R."/>
            <person name="Fronick C."/>
            <person name="O'Laughlin M."/>
            <person name="Godfrey J."/>
            <person name="Miner T."/>
            <person name="Herter B."/>
            <person name="Appelbaum E."/>
            <person name="Cordes M."/>
            <person name="Lek S."/>
            <person name="Wollam A."/>
            <person name="Pepin K.H."/>
            <person name="Palsikar V.B."/>
            <person name="Mitreva M."/>
            <person name="Wilson R.K."/>
        </authorList>
    </citation>
    <scope>NUCLEOTIDE SEQUENCE [LARGE SCALE GENOMIC DNA]</scope>
    <source>
        <strain evidence="12 13">F0580</strain>
    </source>
</reference>
<dbReference type="Pfam" id="PF02578">
    <property type="entry name" value="Cu-oxidase_4"/>
    <property type="match status" value="1"/>
</dbReference>
<evidence type="ECO:0000256" key="6">
    <source>
        <dbReference type="ARBA" id="ARBA00022801"/>
    </source>
</evidence>
<evidence type="ECO:0000256" key="7">
    <source>
        <dbReference type="ARBA" id="ARBA00022833"/>
    </source>
</evidence>
<comment type="catalytic activity">
    <reaction evidence="10">
        <text>adenosine + phosphate = alpha-D-ribose 1-phosphate + adenine</text>
        <dbReference type="Rhea" id="RHEA:27642"/>
        <dbReference type="ChEBI" id="CHEBI:16335"/>
        <dbReference type="ChEBI" id="CHEBI:16708"/>
        <dbReference type="ChEBI" id="CHEBI:43474"/>
        <dbReference type="ChEBI" id="CHEBI:57720"/>
        <dbReference type="EC" id="2.4.2.1"/>
    </reaction>
    <physiologicalReaction direction="left-to-right" evidence="10">
        <dbReference type="Rhea" id="RHEA:27643"/>
    </physiologicalReaction>
</comment>
<comment type="similarity">
    <text evidence="3">Belongs to the purine nucleoside phosphorylase YfiH/LACC1 family.</text>
</comment>